<protein>
    <recommendedName>
        <fullName evidence="4">Zn(2)-C6 fungal-type domain-containing protein</fullName>
    </recommendedName>
</protein>
<dbReference type="PROSITE" id="PS00463">
    <property type="entry name" value="ZN2_CY6_FUNGAL_1"/>
    <property type="match status" value="1"/>
</dbReference>
<gene>
    <name evidence="5" type="ORF">NKR23_g9723</name>
</gene>
<dbReference type="EMBL" id="JANBVO010000039">
    <property type="protein sequence ID" value="KAJ9136627.1"/>
    <property type="molecule type" value="Genomic_DNA"/>
</dbReference>
<name>A0AA38RPM3_9PEZI</name>
<proteinExistence type="predicted"/>
<dbReference type="Proteomes" id="UP001174694">
    <property type="component" value="Unassembled WGS sequence"/>
</dbReference>
<sequence length="684" mass="76019">MDTLLQAAAAADGRAPASSPTSPAGNHPRLTSSSGRRIATPAGAPTHINYPKKRVSVACEICRTRKTRCDASRPACSFCSQIGANCVYRVTGNTCASAGVQSAPVARERSSTPPGAEGEVISRLVRIEGLLQRLQPPRTSTSHVASSPRVLDSPGERSPSSYQHSRVVHTVGGPSFASISSLDGYDFPAALRPLSCVDFEEGLELELYQGERIFQGTPVGLANLSLSPRRCWQLQQIFYRDVLPWCPIVDQQACSEIVTRTVESHFDKGNPDTGLTLFILALGAFAESSQHLADDSTAFPGRDYFRVACQLVDSDRVFSNTIQHVQCHILMSFYFLYCLRPIQAFEAVRRASEKIVLLLQLRSRLAADPAYRELCHRSYWACYLVEHELQPYVSFSTYLLQEFEEVLPLPMSDYEEPGIYWFLSAIALRRIFTRPRGGRGWNSYTLYEPAVVDEIASQMAQWQANLPGPVKFEPEDPYASDSVNPTPLLDPLKVFLRAQFYAIHATIYWQYVVRLLTIPPPDVPPHGSKGVNQEHARITEAAALSLRYSVIHILAVQSLLQGRHLLLLPNMTGLLCNTLFLLCSYNTPGLENIQHTRAKDAILIAWRCFKTWDANPSIQRYVQQIEELMKAKNIEPPEQGNFHQNQHDSASGSSGLYSTSSTTSPTSTSTTWSSHRQDLNITAQ</sequence>
<reference evidence="5" key="1">
    <citation type="submission" date="2022-07" db="EMBL/GenBank/DDBJ databases">
        <title>Fungi with potential for degradation of polypropylene.</title>
        <authorList>
            <person name="Gostincar C."/>
        </authorList>
    </citation>
    <scope>NUCLEOTIDE SEQUENCE</scope>
    <source>
        <strain evidence="5">EXF-13308</strain>
    </source>
</reference>
<dbReference type="InterPro" id="IPR001138">
    <property type="entry name" value="Zn2Cys6_DnaBD"/>
</dbReference>
<dbReference type="InterPro" id="IPR036864">
    <property type="entry name" value="Zn2-C6_fun-type_DNA-bd_sf"/>
</dbReference>
<dbReference type="SUPFAM" id="SSF57701">
    <property type="entry name" value="Zn2/Cys6 DNA-binding domain"/>
    <property type="match status" value="1"/>
</dbReference>
<dbReference type="Gene3D" id="4.10.240.10">
    <property type="entry name" value="Zn(2)-C6 fungal-type DNA-binding domain"/>
    <property type="match status" value="1"/>
</dbReference>
<feature type="region of interest" description="Disordered" evidence="3">
    <location>
        <begin position="7"/>
        <end position="47"/>
    </location>
</feature>
<feature type="compositionally biased region" description="Low complexity" evidence="3">
    <location>
        <begin position="7"/>
        <end position="17"/>
    </location>
</feature>
<accession>A0AA38RPM3</accession>
<dbReference type="GO" id="GO:0003677">
    <property type="term" value="F:DNA binding"/>
    <property type="evidence" value="ECO:0007669"/>
    <property type="project" value="InterPro"/>
</dbReference>
<dbReference type="GO" id="GO:0006351">
    <property type="term" value="P:DNA-templated transcription"/>
    <property type="evidence" value="ECO:0007669"/>
    <property type="project" value="InterPro"/>
</dbReference>
<dbReference type="Pfam" id="PF00172">
    <property type="entry name" value="Zn_clus"/>
    <property type="match status" value="1"/>
</dbReference>
<evidence type="ECO:0000313" key="6">
    <source>
        <dbReference type="Proteomes" id="UP001174694"/>
    </source>
</evidence>
<dbReference type="AlphaFoldDB" id="A0AA38RPM3"/>
<evidence type="ECO:0000256" key="3">
    <source>
        <dbReference type="SAM" id="MobiDB-lite"/>
    </source>
</evidence>
<dbReference type="Pfam" id="PF04082">
    <property type="entry name" value="Fungal_trans"/>
    <property type="match status" value="1"/>
</dbReference>
<dbReference type="PROSITE" id="PS50048">
    <property type="entry name" value="ZN2_CY6_FUNGAL_2"/>
    <property type="match status" value="1"/>
</dbReference>
<dbReference type="GO" id="GO:0008270">
    <property type="term" value="F:zinc ion binding"/>
    <property type="evidence" value="ECO:0007669"/>
    <property type="project" value="InterPro"/>
</dbReference>
<dbReference type="SMART" id="SM00066">
    <property type="entry name" value="GAL4"/>
    <property type="match status" value="1"/>
</dbReference>
<feature type="region of interest" description="Disordered" evidence="3">
    <location>
        <begin position="136"/>
        <end position="161"/>
    </location>
</feature>
<evidence type="ECO:0000256" key="1">
    <source>
        <dbReference type="ARBA" id="ARBA00022723"/>
    </source>
</evidence>
<dbReference type="CDD" id="cd00067">
    <property type="entry name" value="GAL4"/>
    <property type="match status" value="1"/>
</dbReference>
<feature type="compositionally biased region" description="Low complexity" evidence="3">
    <location>
        <begin position="649"/>
        <end position="674"/>
    </location>
</feature>
<feature type="compositionally biased region" description="Polar residues" evidence="3">
    <location>
        <begin position="18"/>
        <end position="35"/>
    </location>
</feature>
<evidence type="ECO:0000259" key="4">
    <source>
        <dbReference type="PROSITE" id="PS50048"/>
    </source>
</evidence>
<dbReference type="GO" id="GO:0000981">
    <property type="term" value="F:DNA-binding transcription factor activity, RNA polymerase II-specific"/>
    <property type="evidence" value="ECO:0007669"/>
    <property type="project" value="InterPro"/>
</dbReference>
<dbReference type="InterPro" id="IPR053181">
    <property type="entry name" value="EcdB-like_regulator"/>
</dbReference>
<keyword evidence="6" id="KW-1185">Reference proteome</keyword>
<organism evidence="5 6">
    <name type="scientific">Pleurostoma richardsiae</name>
    <dbReference type="NCBI Taxonomy" id="41990"/>
    <lineage>
        <taxon>Eukaryota</taxon>
        <taxon>Fungi</taxon>
        <taxon>Dikarya</taxon>
        <taxon>Ascomycota</taxon>
        <taxon>Pezizomycotina</taxon>
        <taxon>Sordariomycetes</taxon>
        <taxon>Sordariomycetidae</taxon>
        <taxon>Calosphaeriales</taxon>
        <taxon>Pleurostomataceae</taxon>
        <taxon>Pleurostoma</taxon>
    </lineage>
</organism>
<evidence type="ECO:0000313" key="5">
    <source>
        <dbReference type="EMBL" id="KAJ9136627.1"/>
    </source>
</evidence>
<evidence type="ECO:0000256" key="2">
    <source>
        <dbReference type="ARBA" id="ARBA00023242"/>
    </source>
</evidence>
<dbReference type="InterPro" id="IPR007219">
    <property type="entry name" value="XnlR_reg_dom"/>
</dbReference>
<dbReference type="PANTHER" id="PTHR47785">
    <property type="entry name" value="ZN(II)2CYS6 TRANSCRIPTION FACTOR (EUROFUNG)-RELATED-RELATED"/>
    <property type="match status" value="1"/>
</dbReference>
<keyword evidence="2" id="KW-0539">Nucleus</keyword>
<dbReference type="CDD" id="cd12148">
    <property type="entry name" value="fungal_TF_MHR"/>
    <property type="match status" value="1"/>
</dbReference>
<comment type="caution">
    <text evidence="5">The sequence shown here is derived from an EMBL/GenBank/DDBJ whole genome shotgun (WGS) entry which is preliminary data.</text>
</comment>
<feature type="domain" description="Zn(2)-C6 fungal-type" evidence="4">
    <location>
        <begin position="58"/>
        <end position="88"/>
    </location>
</feature>
<keyword evidence="1" id="KW-0479">Metal-binding</keyword>
<feature type="region of interest" description="Disordered" evidence="3">
    <location>
        <begin position="636"/>
        <end position="684"/>
    </location>
</feature>